<dbReference type="Gene3D" id="1.10.443.10">
    <property type="entry name" value="Intergrase catalytic core"/>
    <property type="match status" value="1"/>
</dbReference>
<evidence type="ECO:0000256" key="4">
    <source>
        <dbReference type="ARBA" id="ARBA00022829"/>
    </source>
</evidence>
<keyword evidence="5" id="KW-0229">DNA integration</keyword>
<evidence type="ECO:0000256" key="9">
    <source>
        <dbReference type="PROSITE-ProRule" id="PRU01248"/>
    </source>
</evidence>
<gene>
    <name evidence="12" type="ORF">LOC71_05300</name>
</gene>
<feature type="domain" description="Core-binding (CB)" evidence="11">
    <location>
        <begin position="1"/>
        <end position="68"/>
    </location>
</feature>
<dbReference type="Pfam" id="PF00589">
    <property type="entry name" value="Phage_integrase"/>
    <property type="match status" value="1"/>
</dbReference>
<evidence type="ECO:0000256" key="1">
    <source>
        <dbReference type="ARBA" id="ARBA00004496"/>
    </source>
</evidence>
<dbReference type="InterPro" id="IPR004107">
    <property type="entry name" value="Integrase_SAM-like_N"/>
</dbReference>
<dbReference type="InterPro" id="IPR002104">
    <property type="entry name" value="Integrase_catalytic"/>
</dbReference>
<dbReference type="Pfam" id="PF02899">
    <property type="entry name" value="Phage_int_SAM_1"/>
    <property type="match status" value="1"/>
</dbReference>
<feature type="domain" description="Tyr recombinase" evidence="10">
    <location>
        <begin position="91"/>
        <end position="280"/>
    </location>
</feature>
<keyword evidence="3" id="KW-0132">Cell division</keyword>
<keyword evidence="6 9" id="KW-0238">DNA-binding</keyword>
<keyword evidence="7" id="KW-0233">DNA recombination</keyword>
<keyword evidence="8" id="KW-0131">Cell cycle</keyword>
<protein>
    <submittedName>
        <fullName evidence="12">Site-specific integrase</fullName>
    </submittedName>
</protein>
<evidence type="ECO:0000313" key="13">
    <source>
        <dbReference type="Proteomes" id="UP001430306"/>
    </source>
</evidence>
<dbReference type="InterPro" id="IPR044068">
    <property type="entry name" value="CB"/>
</dbReference>
<keyword evidence="4" id="KW-0159">Chromosome partition</keyword>
<dbReference type="SUPFAM" id="SSF56349">
    <property type="entry name" value="DNA breaking-rejoining enzymes"/>
    <property type="match status" value="1"/>
</dbReference>
<keyword evidence="13" id="KW-1185">Reference proteome</keyword>
<dbReference type="Proteomes" id="UP001430306">
    <property type="component" value="Unassembled WGS sequence"/>
</dbReference>
<sequence>MRNKHTRRAYFRAVDRFCRWLEDHRVDRLHDVEPTMIAFYIEEMQDGYSKASIKQHLAAIRMLFDYFVTGGLMRNNPALSVKGPRLTIVKGKTPVLQPQDARHLLDSITTDTIGGLRDKALISLMLYTFARIGAVVSMNVDDVYQNGRRLWVRLQEKNGRQHEMPLNHHAEEAMIAYLDGGNLWGQKSTPLFRSLDRRRNLSETRMQSEYARWMIKRRSRAAGLGDNICNHTMRATGITAYMMAGGTLEKAQQMAAHASSKTTNLYNRANDSVTLDEVERILI</sequence>
<evidence type="ECO:0000313" key="12">
    <source>
        <dbReference type="EMBL" id="MCC9641682.1"/>
    </source>
</evidence>
<dbReference type="PROSITE" id="PS51900">
    <property type="entry name" value="CB"/>
    <property type="match status" value="1"/>
</dbReference>
<evidence type="ECO:0000256" key="8">
    <source>
        <dbReference type="ARBA" id="ARBA00023306"/>
    </source>
</evidence>
<dbReference type="RefSeq" id="WP_230272414.1">
    <property type="nucleotide sequence ID" value="NZ_JAJKFW010000012.1"/>
</dbReference>
<dbReference type="InterPro" id="IPR011010">
    <property type="entry name" value="DNA_brk_join_enz"/>
</dbReference>
<dbReference type="EMBL" id="JAJKFW010000012">
    <property type="protein sequence ID" value="MCC9641682.1"/>
    <property type="molecule type" value="Genomic_DNA"/>
</dbReference>
<dbReference type="InterPro" id="IPR010998">
    <property type="entry name" value="Integrase_recombinase_N"/>
</dbReference>
<accession>A0ABS8NDQ2</accession>
<name>A0ABS8NDQ2_9BACT</name>
<dbReference type="InterPro" id="IPR050090">
    <property type="entry name" value="Tyrosine_recombinase_XerCD"/>
</dbReference>
<evidence type="ECO:0000256" key="3">
    <source>
        <dbReference type="ARBA" id="ARBA00022618"/>
    </source>
</evidence>
<keyword evidence="2" id="KW-0963">Cytoplasm</keyword>
<dbReference type="PANTHER" id="PTHR30349">
    <property type="entry name" value="PHAGE INTEGRASE-RELATED"/>
    <property type="match status" value="1"/>
</dbReference>
<comment type="subcellular location">
    <subcellularLocation>
        <location evidence="1">Cytoplasm</location>
    </subcellularLocation>
</comment>
<dbReference type="PROSITE" id="PS51898">
    <property type="entry name" value="TYR_RECOMBINASE"/>
    <property type="match status" value="1"/>
</dbReference>
<proteinExistence type="predicted"/>
<dbReference type="Gene3D" id="1.10.150.130">
    <property type="match status" value="1"/>
</dbReference>
<evidence type="ECO:0000256" key="6">
    <source>
        <dbReference type="ARBA" id="ARBA00023125"/>
    </source>
</evidence>
<organism evidence="12 13">
    <name type="scientific">Rhodopirellula halodulae</name>
    <dbReference type="NCBI Taxonomy" id="2894198"/>
    <lineage>
        <taxon>Bacteria</taxon>
        <taxon>Pseudomonadati</taxon>
        <taxon>Planctomycetota</taxon>
        <taxon>Planctomycetia</taxon>
        <taxon>Pirellulales</taxon>
        <taxon>Pirellulaceae</taxon>
        <taxon>Rhodopirellula</taxon>
    </lineage>
</organism>
<evidence type="ECO:0000259" key="10">
    <source>
        <dbReference type="PROSITE" id="PS51898"/>
    </source>
</evidence>
<evidence type="ECO:0000256" key="5">
    <source>
        <dbReference type="ARBA" id="ARBA00022908"/>
    </source>
</evidence>
<evidence type="ECO:0000259" key="11">
    <source>
        <dbReference type="PROSITE" id="PS51900"/>
    </source>
</evidence>
<dbReference type="InterPro" id="IPR013762">
    <property type="entry name" value="Integrase-like_cat_sf"/>
</dbReference>
<dbReference type="PANTHER" id="PTHR30349:SF77">
    <property type="entry name" value="TYROSINE RECOMBINASE XERC"/>
    <property type="match status" value="1"/>
</dbReference>
<evidence type="ECO:0000256" key="2">
    <source>
        <dbReference type="ARBA" id="ARBA00022490"/>
    </source>
</evidence>
<comment type="caution">
    <text evidence="12">The sequence shown here is derived from an EMBL/GenBank/DDBJ whole genome shotgun (WGS) entry which is preliminary data.</text>
</comment>
<reference evidence="12" key="1">
    <citation type="submission" date="2021-11" db="EMBL/GenBank/DDBJ databases">
        <title>Genome sequence.</title>
        <authorList>
            <person name="Sun Q."/>
        </authorList>
    </citation>
    <scope>NUCLEOTIDE SEQUENCE</scope>
    <source>
        <strain evidence="12">JC740</strain>
    </source>
</reference>
<evidence type="ECO:0000256" key="7">
    <source>
        <dbReference type="ARBA" id="ARBA00023172"/>
    </source>
</evidence>